<accession>A0ABP8A4M4</accession>
<gene>
    <name evidence="2" type="ORF">GCM10022287_27050</name>
</gene>
<reference evidence="3" key="1">
    <citation type="journal article" date="2019" name="Int. J. Syst. Evol. Microbiol.">
        <title>The Global Catalogue of Microorganisms (GCM) 10K type strain sequencing project: providing services to taxonomists for standard genome sequencing and annotation.</title>
        <authorList>
            <consortium name="The Broad Institute Genomics Platform"/>
            <consortium name="The Broad Institute Genome Sequencing Center for Infectious Disease"/>
            <person name="Wu L."/>
            <person name="Ma J."/>
        </authorList>
    </citation>
    <scope>NUCLEOTIDE SEQUENCE [LARGE SCALE GENOMIC DNA]</scope>
    <source>
        <strain evidence="3">JCM 17591</strain>
    </source>
</reference>
<dbReference type="Proteomes" id="UP001501079">
    <property type="component" value="Unassembled WGS sequence"/>
</dbReference>
<dbReference type="EMBL" id="BAABBW010000004">
    <property type="protein sequence ID" value="GAA4177771.1"/>
    <property type="molecule type" value="Genomic_DNA"/>
</dbReference>
<proteinExistence type="predicted"/>
<name>A0ABP8A4M4_9MICO</name>
<evidence type="ECO:0000259" key="1">
    <source>
        <dbReference type="Pfam" id="PF01402"/>
    </source>
</evidence>
<keyword evidence="3" id="KW-1185">Reference proteome</keyword>
<evidence type="ECO:0000313" key="2">
    <source>
        <dbReference type="EMBL" id="GAA4177771.1"/>
    </source>
</evidence>
<dbReference type="Pfam" id="PF01402">
    <property type="entry name" value="RHH_1"/>
    <property type="match status" value="1"/>
</dbReference>
<organism evidence="2 3">
    <name type="scientific">Gryllotalpicola koreensis</name>
    <dbReference type="NCBI Taxonomy" id="993086"/>
    <lineage>
        <taxon>Bacteria</taxon>
        <taxon>Bacillati</taxon>
        <taxon>Actinomycetota</taxon>
        <taxon>Actinomycetes</taxon>
        <taxon>Micrococcales</taxon>
        <taxon>Microbacteriaceae</taxon>
        <taxon>Gryllotalpicola</taxon>
    </lineage>
</organism>
<comment type="caution">
    <text evidence="2">The sequence shown here is derived from an EMBL/GenBank/DDBJ whole genome shotgun (WGS) entry which is preliminary data.</text>
</comment>
<dbReference type="InterPro" id="IPR002145">
    <property type="entry name" value="CopG"/>
</dbReference>
<sequence>MYPYIMLRTQISLTEADRKLLDAEAARTGRSISALIRDAVARTYGAQADAGADLQAIDAAFGAWHSRDVDGEAYVEQLRSGTRLRHAAGR</sequence>
<protein>
    <recommendedName>
        <fullName evidence="1">Ribbon-helix-helix protein CopG domain-containing protein</fullName>
    </recommendedName>
</protein>
<feature type="domain" description="Ribbon-helix-helix protein CopG" evidence="1">
    <location>
        <begin position="8"/>
        <end position="42"/>
    </location>
</feature>
<evidence type="ECO:0000313" key="3">
    <source>
        <dbReference type="Proteomes" id="UP001501079"/>
    </source>
</evidence>
<dbReference type="CDD" id="cd21631">
    <property type="entry name" value="RHH_CopG_NikR-like"/>
    <property type="match status" value="1"/>
</dbReference>